<feature type="transmembrane region" description="Helical" evidence="6">
    <location>
        <begin position="290"/>
        <end position="309"/>
    </location>
</feature>
<evidence type="ECO:0000256" key="3">
    <source>
        <dbReference type="ARBA" id="ARBA00022692"/>
    </source>
</evidence>
<comment type="caution">
    <text evidence="7">The sequence shown here is derived from an EMBL/GenBank/DDBJ whole genome shotgun (WGS) entry which is preliminary data.</text>
</comment>
<evidence type="ECO:0000313" key="7">
    <source>
        <dbReference type="EMBL" id="KAF5353639.1"/>
    </source>
</evidence>
<dbReference type="EMBL" id="JAACJN010000267">
    <property type="protein sequence ID" value="KAF5353639.1"/>
    <property type="molecule type" value="Genomic_DNA"/>
</dbReference>
<evidence type="ECO:0000256" key="5">
    <source>
        <dbReference type="ARBA" id="ARBA00023136"/>
    </source>
</evidence>
<feature type="transmembrane region" description="Helical" evidence="6">
    <location>
        <begin position="59"/>
        <end position="77"/>
    </location>
</feature>
<feature type="transmembrane region" description="Helical" evidence="6">
    <location>
        <begin position="227"/>
        <end position="244"/>
    </location>
</feature>
<feature type="transmembrane region" description="Helical" evidence="6">
    <location>
        <begin position="21"/>
        <end position="39"/>
    </location>
</feature>
<dbReference type="GO" id="GO:0006696">
    <property type="term" value="P:ergosterol biosynthetic process"/>
    <property type="evidence" value="ECO:0007669"/>
    <property type="project" value="TreeGrafter"/>
</dbReference>
<keyword evidence="3 6" id="KW-0812">Transmembrane</keyword>
<gene>
    <name evidence="7" type="ORF">D9757_013186</name>
</gene>
<name>A0A8H5FYI1_9AGAR</name>
<proteinExistence type="inferred from homology"/>
<dbReference type="GO" id="GO:0005789">
    <property type="term" value="C:endoplasmic reticulum membrane"/>
    <property type="evidence" value="ECO:0007669"/>
    <property type="project" value="TreeGrafter"/>
</dbReference>
<evidence type="ECO:0000256" key="1">
    <source>
        <dbReference type="ARBA" id="ARBA00004141"/>
    </source>
</evidence>
<dbReference type="InterPro" id="IPR001171">
    <property type="entry name" value="ERG24_DHCR-like"/>
</dbReference>
<comment type="similarity">
    <text evidence="2">Belongs to the ERG4/ERG24 family.</text>
</comment>
<evidence type="ECO:0000256" key="2">
    <source>
        <dbReference type="ARBA" id="ARBA00005402"/>
    </source>
</evidence>
<comment type="subcellular location">
    <subcellularLocation>
        <location evidence="1">Membrane</location>
        <topology evidence="1">Multi-pass membrane protein</topology>
    </subcellularLocation>
</comment>
<keyword evidence="8" id="KW-1185">Reference proteome</keyword>
<reference evidence="7 8" key="1">
    <citation type="journal article" date="2020" name="ISME J.">
        <title>Uncovering the hidden diversity of litter-decomposition mechanisms in mushroom-forming fungi.</title>
        <authorList>
            <person name="Floudas D."/>
            <person name="Bentzer J."/>
            <person name="Ahren D."/>
            <person name="Johansson T."/>
            <person name="Persson P."/>
            <person name="Tunlid A."/>
        </authorList>
    </citation>
    <scope>NUCLEOTIDE SEQUENCE [LARGE SCALE GENOMIC DNA]</scope>
    <source>
        <strain evidence="7 8">CBS 406.79</strain>
    </source>
</reference>
<keyword evidence="5 6" id="KW-0472">Membrane</keyword>
<accession>A0A8H5FYI1</accession>
<feature type="transmembrane region" description="Helical" evidence="6">
    <location>
        <begin position="97"/>
        <end position="117"/>
    </location>
</feature>
<evidence type="ECO:0000313" key="8">
    <source>
        <dbReference type="Proteomes" id="UP000518752"/>
    </source>
</evidence>
<keyword evidence="4 6" id="KW-1133">Transmembrane helix</keyword>
<dbReference type="PANTHER" id="PTHR21257:SF52">
    <property type="entry name" value="DELTA(14)-STEROL REDUCTASE TM7SF2"/>
    <property type="match status" value="1"/>
</dbReference>
<sequence length="956" mass="107528">MSNPTTINPKTTKNESLRPPGVFLVSIGIPSVMYALHYGCRGQPVLWKSVWQDLWDTEAALMYFGWYAFCVVAWRVLPGAQVEGTRIRDGTVKKYKINALSTLLFMLGLVIGAIIRYGPAKFTFLFERWVGFVTASTLMSILQASFVYIMSFRPNALLSFAGNSGNSIYDWYFGRELNPSISVFGAELDIKTFNQLRPGLILWVLIDISIVCEQAVRRGGFGGVTDSLLLVSLFQFGYVAYVLYDEPAILTTRNVTSDGFGFVLSVGNIAWVPFVYSLQAYSLVLRPCTIGLVPIVLILAVAIAAYYLFHKVMIQINLLRGENAQGIPHNLRRPITVDIWLVASFETSELPQNPESLPGSEVFNLPASGSGNTIILDEETQQHVLENILTLAAIVETSYNGSRLEDPMRAAELIIPSLHVQDPSTDGYRRITFRGRTIFQTKILPVMNQVDRRNHWISGTYGFGINYLVTGAAVALMSENKPVAFLQCQADTRILHIRDAILLAMSKVPNAFNQWAPQLFRNCVDGIMGLRRVTDSMARHLNPLIFIILDVDLLAEETYKDLLNLVGAHTCYFTINPNSPRHPDFLIKGKRDFTYHFGGALLKEELDGWWCQYRNEIASGVNIDQYRTAILSCTNAIPSLLENAVQTIKITGLWDPNSSIKKSGGVYHRFEVYYQQLLSSSSERHREVHDIILAAITDTVCIHNPWNPRTLMLVDREFFYQDHKLHRHWKCAGPLVSRAACVYSLTLQATMHQKRVISWLSLMTLVSSNPVMVGFIAEYAASSVVTSDGLRIRIKATPSTTRVLDFPANLRVTVLMSRTEIQLLSTDSQICVPAHFNYPNIDFAVIAFGTHTVKICAIQVTTVTRTTDHSNSSDRFFQEDWTMWREAVTSLVPGREIEWSFLWIIRTSNTPNCTHHPSSSNSPAYDEWVVDFRSIDHGLADALDQVYTRRQSGHAL</sequence>
<dbReference type="Pfam" id="PF01222">
    <property type="entry name" value="ERG4_ERG24"/>
    <property type="match status" value="1"/>
</dbReference>
<dbReference type="AlphaFoldDB" id="A0A8H5FYI1"/>
<evidence type="ECO:0000256" key="6">
    <source>
        <dbReference type="SAM" id="Phobius"/>
    </source>
</evidence>
<dbReference type="PANTHER" id="PTHR21257">
    <property type="entry name" value="DELTA(14)-STEROL REDUCTASE"/>
    <property type="match status" value="1"/>
</dbReference>
<dbReference type="GO" id="GO:0050613">
    <property type="term" value="F:Delta14-sterol reductase activity"/>
    <property type="evidence" value="ECO:0007669"/>
    <property type="project" value="TreeGrafter"/>
</dbReference>
<organism evidence="7 8">
    <name type="scientific">Collybiopsis confluens</name>
    <dbReference type="NCBI Taxonomy" id="2823264"/>
    <lineage>
        <taxon>Eukaryota</taxon>
        <taxon>Fungi</taxon>
        <taxon>Dikarya</taxon>
        <taxon>Basidiomycota</taxon>
        <taxon>Agaricomycotina</taxon>
        <taxon>Agaricomycetes</taxon>
        <taxon>Agaricomycetidae</taxon>
        <taxon>Agaricales</taxon>
        <taxon>Marasmiineae</taxon>
        <taxon>Omphalotaceae</taxon>
        <taxon>Collybiopsis</taxon>
    </lineage>
</organism>
<dbReference type="Proteomes" id="UP000518752">
    <property type="component" value="Unassembled WGS sequence"/>
</dbReference>
<dbReference type="OrthoDB" id="10262235at2759"/>
<feature type="transmembrane region" description="Helical" evidence="6">
    <location>
        <begin position="129"/>
        <end position="149"/>
    </location>
</feature>
<protein>
    <submittedName>
        <fullName evidence="7">Uncharacterized protein</fullName>
    </submittedName>
</protein>
<feature type="transmembrane region" description="Helical" evidence="6">
    <location>
        <begin position="259"/>
        <end position="278"/>
    </location>
</feature>
<evidence type="ECO:0000256" key="4">
    <source>
        <dbReference type="ARBA" id="ARBA00022989"/>
    </source>
</evidence>